<keyword evidence="4" id="KW-0677">Repeat</keyword>
<evidence type="ECO:0000256" key="4">
    <source>
        <dbReference type="ARBA" id="ARBA00022737"/>
    </source>
</evidence>
<dbReference type="InterPro" id="IPR042099">
    <property type="entry name" value="ANL_N_sf"/>
</dbReference>
<comment type="cofactor">
    <cofactor evidence="1">
        <name>pantetheine 4'-phosphate</name>
        <dbReference type="ChEBI" id="CHEBI:47942"/>
    </cofactor>
</comment>
<dbReference type="CDD" id="cd19531">
    <property type="entry name" value="LCL_NRPS-like"/>
    <property type="match status" value="1"/>
</dbReference>
<keyword evidence="2" id="KW-0596">Phosphopantetheine</keyword>
<dbReference type="EMBL" id="JBEYBF010000005">
    <property type="protein sequence ID" value="MEU1952190.1"/>
    <property type="molecule type" value="Genomic_DNA"/>
</dbReference>
<feature type="domain" description="Carrier" evidence="6">
    <location>
        <begin position="1012"/>
        <end position="1086"/>
    </location>
</feature>
<dbReference type="InterPro" id="IPR036736">
    <property type="entry name" value="ACP-like_sf"/>
</dbReference>
<organism evidence="7 8">
    <name type="scientific">Nocardia rhamnosiphila</name>
    <dbReference type="NCBI Taxonomy" id="426716"/>
    <lineage>
        <taxon>Bacteria</taxon>
        <taxon>Bacillati</taxon>
        <taxon>Actinomycetota</taxon>
        <taxon>Actinomycetes</taxon>
        <taxon>Mycobacteriales</taxon>
        <taxon>Nocardiaceae</taxon>
        <taxon>Nocardia</taxon>
    </lineage>
</organism>
<dbReference type="InterPro" id="IPR010060">
    <property type="entry name" value="NRPS_synth"/>
</dbReference>
<dbReference type="Gene3D" id="3.40.50.12780">
    <property type="entry name" value="N-terminal domain of ligase-like"/>
    <property type="match status" value="1"/>
</dbReference>
<name>A0ABV2WMS9_9NOCA</name>
<dbReference type="PANTHER" id="PTHR45527">
    <property type="entry name" value="NONRIBOSOMAL PEPTIDE SYNTHETASE"/>
    <property type="match status" value="1"/>
</dbReference>
<dbReference type="Pfam" id="PF00668">
    <property type="entry name" value="Condensation"/>
    <property type="match status" value="3"/>
</dbReference>
<dbReference type="Pfam" id="PF13193">
    <property type="entry name" value="AMP-binding_C"/>
    <property type="match status" value="1"/>
</dbReference>
<gene>
    <name evidence="7" type="ORF">ABZ510_10025</name>
</gene>
<dbReference type="Gene3D" id="3.30.300.30">
    <property type="match status" value="1"/>
</dbReference>
<dbReference type="InterPro" id="IPR020845">
    <property type="entry name" value="AMP-binding_CS"/>
</dbReference>
<comment type="caution">
    <text evidence="7">The sequence shown here is derived from an EMBL/GenBank/DDBJ whole genome shotgun (WGS) entry which is preliminary data.</text>
</comment>
<sequence length="2016" mass="216498">MPTLDELAELMRVRLAAEGLDAAPEVPARRDPQRAPLSFGQRFVWAHQQIAPDSTAYNVCQVLTFRGEVHDAALRQAFLALAHRHEVLRTTYHVDESGNPYQRIHTELAPRVTEADLTGSDTATACLRVDELVAAAAHGKFDLSAESSLRLAFVRLDAETVVVAVVIQHIAWDGMSLAALSQDVQRFYREALTGEIRVEPLSRQVADYAEWEQDRYANADHTAADEFWAGQFDRDLPELPLPYDRHPSAVTERGTRSDRLLGPAAEATLRSVGERLRATPLQVFLAACYLSLRQLTGSRDMVVGTAVANREEAGTEQLIGNLINMLPLRFTGGSAETFADLVRHIGEVTNAAFAHKHFPQEAIVRAVNRATGNIGSQLFDVLVLLVQQQFQGPRLPGVTTTWRLADHGASLLPLAVEAFVHADRVEVQITYRTDLFDAATVDRLHDYLDRTLAHADADTPLDRLLVLSGTDRDRLDAWSAGPRVPIQRDTLDGMIRAATADHPDRVAVVFGDLELTYAEFGTRVAALARLLTERGVGPGDRVGVFAERGEQLPVIFAAVLRAGAVYTPIDPSYPADRIAFLIADAAPALLVRSAGAERALPAADGIPVVDLADDEIVGALERARGLPAEPVRPVHPLDAAYLLYTSGTTGRPKGVVVGHRAAANHVQWMRDHFGFGAERILQKAPIGFDVSVFELVNALCTGSATVLPPPDWWQADVEALTEIIDRHRITQISLVPSVVRALLDSGPDPARLRSMRFVYLGGEAVPPALVAESSLVFGGTVLGLYGPTEAAMDITHEDFAGAPEEGPALIGVPEANSSVFVLDEQLRRVPAGVTGELYLAGVQLAQGYHRRPGTTAATFVACPFLGEAGARMYRTGDIARWNSRGRLEYLGRADDQVKIRGHRIELGEVGSVLRRVAGVADAAAIAVAHGADTVLAGYYVPEAGSTLATDGEAENATFLRARLAERLPDYMIPAALVRLDRLPLTANGKLDRKALPLPDLSSDAGRGRALRDAAEHTVAGAVRSVLALPAATVLAADDDFLALGGDSISAIRLVSALKKSGLAITTSALFEARTVAAIAAAAAPLTATSALPDVGAAGWIPFVPFPSELSDARPGYSRAAALVTPADSTARQLTAALGTLAERHPLLRARIGTGPDGRRAYYVPGPDEGIVRPAVREVELPAGQWDRVAEVLAEQSRATAATLDPAGGIVMGAVWVRTPDRTAGRLLLVIHHLVADRDSWRIVQDDLRRLWSGEPLGAATGTSVRTWNTNLLRYAETEAVTGELSYWQAAAAGTDRLVETAAFDSADATVEVTTELDRDDTVFLAETVTEAFGCDFDTVQIAALAVAVHRFRRARDRDAATVSLAVDGRGRAENLFPGADPARTVGRLASPYPVILDIGGGGGEPDTVTAVKAVKEQLRAVPGAGIGYGLLRDRADAVLRQTPAPQLKFGYLGTFTVGSAAAVGGIAPEFGLPGEFTGPDRPVEALLDIATATLIDDGDPVLRATVRCPAGALAAAEVRELADHWRGALRDLAKTVRENPGRRLTPGDVLAGEVTQLDLDRWHGTYGPYEDVYPLAPMQAGLFFTALSAGSADLYNVQTLIGVRGELDIERLAAAYDTVLNRYPNLRITVSVSHAGTPYGIVAPHVGIPVRELDFAADPDPAARLAELVRTDQAEQFDLGRGPMFRVTVARLPESRHMIVLTMHHLLLDGWSGQLLTQEIFAEFAVPGAEPIADPATFARFLDSVRRGAPAAEAAWGPVLDGVEPCLAAPGRAPGGSAPPVACEFAIEDELVRRLTALAAELGTTFGVVCQLAWANTLRCVTGAETPVFGESVSGRPADLDGVHEAIGCFANIVPAVVPLRRERTWREHLADTRSRRLELMEHHQYPLTAALRATGTRKLFDSMFVLESYPARRRELAGLLGDAGLELVSFDAGGATDNALLLMIFPANSLLLSDQVQAVIFYAEDAFEADDARIVETAFRNTLRDIADHPDRPIEAARILTDEDEGLLVMRRMWQ</sequence>
<keyword evidence="5" id="KW-0045">Antibiotic biosynthesis</keyword>
<dbReference type="RefSeq" id="WP_356956835.1">
    <property type="nucleotide sequence ID" value="NZ_JBEYBD010000007.1"/>
</dbReference>
<dbReference type="PANTHER" id="PTHR45527:SF1">
    <property type="entry name" value="FATTY ACID SYNTHASE"/>
    <property type="match status" value="1"/>
</dbReference>
<evidence type="ECO:0000313" key="8">
    <source>
        <dbReference type="Proteomes" id="UP001550628"/>
    </source>
</evidence>
<dbReference type="SUPFAM" id="SSF56801">
    <property type="entry name" value="Acetyl-CoA synthetase-like"/>
    <property type="match status" value="1"/>
</dbReference>
<dbReference type="Gene3D" id="1.10.1200.10">
    <property type="entry name" value="ACP-like"/>
    <property type="match status" value="1"/>
</dbReference>
<dbReference type="InterPro" id="IPR009081">
    <property type="entry name" value="PP-bd_ACP"/>
</dbReference>
<keyword evidence="3" id="KW-0597">Phosphoprotein</keyword>
<reference evidence="7 8" key="1">
    <citation type="submission" date="2024-06" db="EMBL/GenBank/DDBJ databases">
        <title>The Natural Products Discovery Center: Release of the First 8490 Sequenced Strains for Exploring Actinobacteria Biosynthetic Diversity.</title>
        <authorList>
            <person name="Kalkreuter E."/>
            <person name="Kautsar S.A."/>
            <person name="Yang D."/>
            <person name="Bader C.D."/>
            <person name="Teijaro C.N."/>
            <person name="Fluegel L."/>
            <person name="Davis C.M."/>
            <person name="Simpson J.R."/>
            <person name="Lauterbach L."/>
            <person name="Steele A.D."/>
            <person name="Gui C."/>
            <person name="Meng S."/>
            <person name="Li G."/>
            <person name="Viehrig K."/>
            <person name="Ye F."/>
            <person name="Su P."/>
            <person name="Kiefer A.F."/>
            <person name="Nichols A."/>
            <person name="Cepeda A.J."/>
            <person name="Yan W."/>
            <person name="Fan B."/>
            <person name="Jiang Y."/>
            <person name="Adhikari A."/>
            <person name="Zheng C.-J."/>
            <person name="Schuster L."/>
            <person name="Cowan T.M."/>
            <person name="Smanski M.J."/>
            <person name="Chevrette M.G."/>
            <person name="De Carvalho L.P.S."/>
            <person name="Shen B."/>
        </authorList>
    </citation>
    <scope>NUCLEOTIDE SEQUENCE [LARGE SCALE GENOMIC DNA]</scope>
    <source>
        <strain evidence="7 8">NPDC019708</strain>
    </source>
</reference>
<dbReference type="NCBIfam" id="TIGR01720">
    <property type="entry name" value="NRPS-para261"/>
    <property type="match status" value="1"/>
</dbReference>
<dbReference type="InterPro" id="IPR006162">
    <property type="entry name" value="Ppantetheine_attach_site"/>
</dbReference>
<dbReference type="NCBIfam" id="TIGR01733">
    <property type="entry name" value="AA-adenyl-dom"/>
    <property type="match status" value="1"/>
</dbReference>
<keyword evidence="8" id="KW-1185">Reference proteome</keyword>
<dbReference type="InterPro" id="IPR023213">
    <property type="entry name" value="CAT-like_dom_sf"/>
</dbReference>
<evidence type="ECO:0000259" key="6">
    <source>
        <dbReference type="PROSITE" id="PS50075"/>
    </source>
</evidence>
<evidence type="ECO:0000256" key="1">
    <source>
        <dbReference type="ARBA" id="ARBA00001957"/>
    </source>
</evidence>
<protein>
    <submittedName>
        <fullName evidence="7">Amino acid adenylation domain-containing protein</fullName>
    </submittedName>
</protein>
<proteinExistence type="predicted"/>
<dbReference type="Pfam" id="PF00501">
    <property type="entry name" value="AMP-binding"/>
    <property type="match status" value="1"/>
</dbReference>
<dbReference type="SUPFAM" id="SSF47336">
    <property type="entry name" value="ACP-like"/>
    <property type="match status" value="1"/>
</dbReference>
<evidence type="ECO:0000256" key="2">
    <source>
        <dbReference type="ARBA" id="ARBA00022450"/>
    </source>
</evidence>
<dbReference type="InterPro" id="IPR025110">
    <property type="entry name" value="AMP-bd_C"/>
</dbReference>
<evidence type="ECO:0000256" key="5">
    <source>
        <dbReference type="ARBA" id="ARBA00023194"/>
    </source>
</evidence>
<dbReference type="InterPro" id="IPR020806">
    <property type="entry name" value="PKS_PP-bd"/>
</dbReference>
<dbReference type="PROSITE" id="PS50075">
    <property type="entry name" value="CARRIER"/>
    <property type="match status" value="1"/>
</dbReference>
<evidence type="ECO:0000313" key="7">
    <source>
        <dbReference type="EMBL" id="MEU1952190.1"/>
    </source>
</evidence>
<dbReference type="InterPro" id="IPR001242">
    <property type="entry name" value="Condensation_dom"/>
</dbReference>
<dbReference type="InterPro" id="IPR010071">
    <property type="entry name" value="AA_adenyl_dom"/>
</dbReference>
<accession>A0ABV2WMS9</accession>
<dbReference type="SMART" id="SM00823">
    <property type="entry name" value="PKS_PP"/>
    <property type="match status" value="1"/>
</dbReference>
<dbReference type="SUPFAM" id="SSF52777">
    <property type="entry name" value="CoA-dependent acyltransferases"/>
    <property type="match status" value="6"/>
</dbReference>
<dbReference type="PROSITE" id="PS00012">
    <property type="entry name" value="PHOSPHOPANTETHEINE"/>
    <property type="match status" value="1"/>
</dbReference>
<dbReference type="Pfam" id="PF00550">
    <property type="entry name" value="PP-binding"/>
    <property type="match status" value="1"/>
</dbReference>
<dbReference type="InterPro" id="IPR045851">
    <property type="entry name" value="AMP-bd_C_sf"/>
</dbReference>
<dbReference type="InterPro" id="IPR000873">
    <property type="entry name" value="AMP-dep_synth/lig_dom"/>
</dbReference>
<dbReference type="Proteomes" id="UP001550628">
    <property type="component" value="Unassembled WGS sequence"/>
</dbReference>
<dbReference type="Gene3D" id="3.30.559.10">
    <property type="entry name" value="Chloramphenicol acetyltransferase-like domain"/>
    <property type="match status" value="3"/>
</dbReference>
<dbReference type="Gene3D" id="3.30.559.30">
    <property type="entry name" value="Nonribosomal peptide synthetase, condensation domain"/>
    <property type="match status" value="3"/>
</dbReference>
<dbReference type="PROSITE" id="PS00455">
    <property type="entry name" value="AMP_BINDING"/>
    <property type="match status" value="1"/>
</dbReference>
<evidence type="ECO:0000256" key="3">
    <source>
        <dbReference type="ARBA" id="ARBA00022553"/>
    </source>
</evidence>